<keyword evidence="4 10" id="KW-0808">Transferase</keyword>
<feature type="transmembrane region" description="Helical" evidence="8">
    <location>
        <begin position="210"/>
        <end position="229"/>
    </location>
</feature>
<keyword evidence="3" id="KW-0328">Glycosyltransferase</keyword>
<feature type="domain" description="Glycosyltransferase RgtA/B/C/D-like" evidence="9">
    <location>
        <begin position="67"/>
        <end position="227"/>
    </location>
</feature>
<evidence type="ECO:0000256" key="6">
    <source>
        <dbReference type="ARBA" id="ARBA00022989"/>
    </source>
</evidence>
<dbReference type="GO" id="GO:0016763">
    <property type="term" value="F:pentosyltransferase activity"/>
    <property type="evidence" value="ECO:0007669"/>
    <property type="project" value="TreeGrafter"/>
</dbReference>
<evidence type="ECO:0000256" key="4">
    <source>
        <dbReference type="ARBA" id="ARBA00022679"/>
    </source>
</evidence>
<dbReference type="AlphaFoldDB" id="A0A8J3CB22"/>
<feature type="transmembrane region" description="Helical" evidence="8">
    <location>
        <begin position="131"/>
        <end position="157"/>
    </location>
</feature>
<evidence type="ECO:0000313" key="10">
    <source>
        <dbReference type="EMBL" id="GGM42719.1"/>
    </source>
</evidence>
<dbReference type="PANTHER" id="PTHR33908:SF11">
    <property type="entry name" value="MEMBRANE PROTEIN"/>
    <property type="match status" value="1"/>
</dbReference>
<evidence type="ECO:0000313" key="11">
    <source>
        <dbReference type="Proteomes" id="UP000637578"/>
    </source>
</evidence>
<sequence length="521" mass="57167">MTQIAMSPEHGRPKHAQSDIPFAWKPVAPVAAAVGLVLALTITRYGYDGDEIYFVAAGHHLDWGYVDQPPLLPLLAGMLDALAPGNLVVLRIPAILLTVAGVFLTAAIAREFGAQARAQVIAAATYAVSPFMLYFGHSFTTTTVNVFLTALVTWLLVRWTRLRHDVLLLWAGLATAVALLAKYLIVSFWAIAITSVLVVGPRDLLRRPRLWVGGAVALLAAAPSLIWQADHGWPQFSMTKAIALEQQTYFYGRLGFVPMVLVNAGLLVGAVLFCYGLWRLLRAPRLRPYRFLGWTFVGLLVVFLWTNGRASYLMGVLPVLWAVAAAEIQVRKPAMWWRWAPTWPVYALTGVLSVVGALPVLPVSTAAQTGSLALLQDGWPSLVETVSKAYHTLPVSATDKIVLVGETYQYAAVLDQLGPRHGLPPVYGGHRGYWYFGRPSDDTNAVMVVGGDGSALRKHFAQVQLLAQYNDGKPSPNPALGAPRVWLCTGPLQPWPQLWEDFYHLNLPPELLHRTPAERRS</sequence>
<evidence type="ECO:0000259" key="9">
    <source>
        <dbReference type="Pfam" id="PF13231"/>
    </source>
</evidence>
<accession>A0A8J3CB22</accession>
<feature type="transmembrane region" description="Helical" evidence="8">
    <location>
        <begin position="342"/>
        <end position="361"/>
    </location>
</feature>
<dbReference type="RefSeq" id="WP_189054726.1">
    <property type="nucleotide sequence ID" value="NZ_BMMK01000003.1"/>
</dbReference>
<dbReference type="GO" id="GO:0009103">
    <property type="term" value="P:lipopolysaccharide biosynthetic process"/>
    <property type="evidence" value="ECO:0007669"/>
    <property type="project" value="UniProtKB-ARBA"/>
</dbReference>
<feature type="transmembrane region" description="Helical" evidence="8">
    <location>
        <begin position="249"/>
        <end position="277"/>
    </location>
</feature>
<evidence type="ECO:0000256" key="5">
    <source>
        <dbReference type="ARBA" id="ARBA00022692"/>
    </source>
</evidence>
<proteinExistence type="predicted"/>
<reference evidence="10" key="2">
    <citation type="submission" date="2020-09" db="EMBL/GenBank/DDBJ databases">
        <authorList>
            <person name="Sun Q."/>
            <person name="Zhou Y."/>
        </authorList>
    </citation>
    <scope>NUCLEOTIDE SEQUENCE</scope>
    <source>
        <strain evidence="10">CGMCC 4.5737</strain>
    </source>
</reference>
<dbReference type="Proteomes" id="UP000637578">
    <property type="component" value="Unassembled WGS sequence"/>
</dbReference>
<dbReference type="EMBL" id="BMMK01000003">
    <property type="protein sequence ID" value="GGM42719.1"/>
    <property type="molecule type" value="Genomic_DNA"/>
</dbReference>
<feature type="transmembrane region" description="Helical" evidence="8">
    <location>
        <begin position="88"/>
        <end position="110"/>
    </location>
</feature>
<keyword evidence="11" id="KW-1185">Reference proteome</keyword>
<reference evidence="10" key="1">
    <citation type="journal article" date="2014" name="Int. J. Syst. Evol. Microbiol.">
        <title>Complete genome sequence of Corynebacterium casei LMG S-19264T (=DSM 44701T), isolated from a smear-ripened cheese.</title>
        <authorList>
            <consortium name="US DOE Joint Genome Institute (JGI-PGF)"/>
            <person name="Walter F."/>
            <person name="Albersmeier A."/>
            <person name="Kalinowski J."/>
            <person name="Ruckert C."/>
        </authorList>
    </citation>
    <scope>NUCLEOTIDE SEQUENCE</scope>
    <source>
        <strain evidence="10">CGMCC 4.5737</strain>
    </source>
</reference>
<comment type="caution">
    <text evidence="10">The sequence shown here is derived from an EMBL/GenBank/DDBJ whole genome shotgun (WGS) entry which is preliminary data.</text>
</comment>
<feature type="transmembrane region" description="Helical" evidence="8">
    <location>
        <begin position="289"/>
        <end position="306"/>
    </location>
</feature>
<keyword evidence="6 8" id="KW-1133">Transmembrane helix</keyword>
<evidence type="ECO:0000256" key="1">
    <source>
        <dbReference type="ARBA" id="ARBA00004651"/>
    </source>
</evidence>
<evidence type="ECO:0000256" key="3">
    <source>
        <dbReference type="ARBA" id="ARBA00022676"/>
    </source>
</evidence>
<feature type="transmembrane region" description="Helical" evidence="8">
    <location>
        <begin position="169"/>
        <end position="198"/>
    </location>
</feature>
<dbReference type="Pfam" id="PF13231">
    <property type="entry name" value="PMT_2"/>
    <property type="match status" value="1"/>
</dbReference>
<evidence type="ECO:0000256" key="2">
    <source>
        <dbReference type="ARBA" id="ARBA00022475"/>
    </source>
</evidence>
<keyword evidence="2" id="KW-1003">Cell membrane</keyword>
<dbReference type="InterPro" id="IPR050297">
    <property type="entry name" value="LipidA_mod_glycosyltrf_83"/>
</dbReference>
<keyword evidence="5 8" id="KW-0812">Transmembrane</keyword>
<organism evidence="10 11">
    <name type="scientific">Longimycelium tulufanense</name>
    <dbReference type="NCBI Taxonomy" id="907463"/>
    <lineage>
        <taxon>Bacteria</taxon>
        <taxon>Bacillati</taxon>
        <taxon>Actinomycetota</taxon>
        <taxon>Actinomycetes</taxon>
        <taxon>Pseudonocardiales</taxon>
        <taxon>Pseudonocardiaceae</taxon>
        <taxon>Longimycelium</taxon>
    </lineage>
</organism>
<evidence type="ECO:0000256" key="8">
    <source>
        <dbReference type="SAM" id="Phobius"/>
    </source>
</evidence>
<evidence type="ECO:0000256" key="7">
    <source>
        <dbReference type="ARBA" id="ARBA00023136"/>
    </source>
</evidence>
<protein>
    <submittedName>
        <fullName evidence="10">Glycosyl transferase family 39</fullName>
    </submittedName>
</protein>
<dbReference type="InterPro" id="IPR038731">
    <property type="entry name" value="RgtA/B/C-like"/>
</dbReference>
<feature type="transmembrane region" description="Helical" evidence="8">
    <location>
        <begin position="22"/>
        <end position="42"/>
    </location>
</feature>
<dbReference type="PANTHER" id="PTHR33908">
    <property type="entry name" value="MANNOSYLTRANSFERASE YKCB-RELATED"/>
    <property type="match status" value="1"/>
</dbReference>
<gene>
    <name evidence="10" type="ORF">GCM10012275_12070</name>
</gene>
<keyword evidence="7 8" id="KW-0472">Membrane</keyword>
<dbReference type="GO" id="GO:0005886">
    <property type="term" value="C:plasma membrane"/>
    <property type="evidence" value="ECO:0007669"/>
    <property type="project" value="UniProtKB-SubCell"/>
</dbReference>
<comment type="subcellular location">
    <subcellularLocation>
        <location evidence="1">Cell membrane</location>
        <topology evidence="1">Multi-pass membrane protein</topology>
    </subcellularLocation>
</comment>
<name>A0A8J3CB22_9PSEU</name>